<accession>E1JTD2</accession>
<dbReference type="SFLD" id="SFLDS00029">
    <property type="entry name" value="Radical_SAM"/>
    <property type="match status" value="1"/>
</dbReference>
<dbReference type="STRING" id="596151.DesfrDRAFT_0881"/>
<evidence type="ECO:0000313" key="9">
    <source>
        <dbReference type="Proteomes" id="UP000006250"/>
    </source>
</evidence>
<evidence type="ECO:0000256" key="6">
    <source>
        <dbReference type="ARBA" id="ARBA00023014"/>
    </source>
</evidence>
<dbReference type="CDD" id="cd01335">
    <property type="entry name" value="Radical_SAM"/>
    <property type="match status" value="1"/>
</dbReference>
<feature type="domain" description="Radical SAM core" evidence="7">
    <location>
        <begin position="14"/>
        <end position="239"/>
    </location>
</feature>
<dbReference type="CDD" id="cd21121">
    <property type="entry name" value="SPASM_Cmo-like"/>
    <property type="match status" value="1"/>
</dbReference>
<dbReference type="eggNOG" id="COG0535">
    <property type="taxonomic scope" value="Bacteria"/>
</dbReference>
<dbReference type="NCBIfam" id="TIGR04311">
    <property type="entry name" value="rSAM_Geo_metal"/>
    <property type="match status" value="1"/>
</dbReference>
<evidence type="ECO:0000256" key="3">
    <source>
        <dbReference type="ARBA" id="ARBA00022691"/>
    </source>
</evidence>
<dbReference type="PROSITE" id="PS51918">
    <property type="entry name" value="RADICAL_SAM"/>
    <property type="match status" value="1"/>
</dbReference>
<reference evidence="8 9" key="1">
    <citation type="submission" date="2010-08" db="EMBL/GenBank/DDBJ databases">
        <title>The draft genome of Desulfovibrio fructosovorans JJ.</title>
        <authorList>
            <consortium name="US DOE Joint Genome Institute (JGI-PGF)"/>
            <person name="Lucas S."/>
            <person name="Copeland A."/>
            <person name="Lapidus A."/>
            <person name="Cheng J.-F."/>
            <person name="Bruce D."/>
            <person name="Goodwin L."/>
            <person name="Pitluck S."/>
            <person name="Land M.L."/>
            <person name="Hauser L."/>
            <person name="Chang Y.-J."/>
            <person name="Jeffries C."/>
            <person name="Wall J.D."/>
            <person name="Stahl D.A."/>
            <person name="Arkin A.P."/>
            <person name="Dehal P."/>
            <person name="Stolyar S.M."/>
            <person name="Hazen T.C."/>
            <person name="Woyke T.J."/>
        </authorList>
    </citation>
    <scope>NUCLEOTIDE SEQUENCE [LARGE SCALE GENOMIC DNA]</scope>
    <source>
        <strain evidence="8 9">JJ</strain>
    </source>
</reference>
<dbReference type="RefSeq" id="WP_005991470.1">
    <property type="nucleotide sequence ID" value="NZ_AECZ01000004.1"/>
</dbReference>
<evidence type="ECO:0000256" key="5">
    <source>
        <dbReference type="ARBA" id="ARBA00023004"/>
    </source>
</evidence>
<evidence type="ECO:0000256" key="1">
    <source>
        <dbReference type="ARBA" id="ARBA00001966"/>
    </source>
</evidence>
<dbReference type="PANTHER" id="PTHR11228">
    <property type="entry name" value="RADICAL SAM DOMAIN PROTEIN"/>
    <property type="match status" value="1"/>
</dbReference>
<dbReference type="OrthoDB" id="9772409at2"/>
<dbReference type="InterPro" id="IPR034391">
    <property type="entry name" value="AdoMet-like_SPASM_containing"/>
</dbReference>
<evidence type="ECO:0000256" key="2">
    <source>
        <dbReference type="ARBA" id="ARBA00022485"/>
    </source>
</evidence>
<dbReference type="Gene3D" id="3.20.20.70">
    <property type="entry name" value="Aldolase class I"/>
    <property type="match status" value="1"/>
</dbReference>
<dbReference type="InterPro" id="IPR013785">
    <property type="entry name" value="Aldolase_TIM"/>
</dbReference>
<dbReference type="PANTHER" id="PTHR11228:SF7">
    <property type="entry name" value="PQQA PEPTIDE CYCLASE"/>
    <property type="match status" value="1"/>
</dbReference>
<proteinExistence type="predicted"/>
<dbReference type="InterPro" id="IPR058240">
    <property type="entry name" value="rSAM_sf"/>
</dbReference>
<dbReference type="Pfam" id="PF04055">
    <property type="entry name" value="Radical_SAM"/>
    <property type="match status" value="1"/>
</dbReference>
<keyword evidence="2" id="KW-0004">4Fe-4S</keyword>
<dbReference type="InterPro" id="IPR023885">
    <property type="entry name" value="4Fe4S-binding_SPASM_dom"/>
</dbReference>
<dbReference type="InterPro" id="IPR050377">
    <property type="entry name" value="Radical_SAM_PqqE_MftC-like"/>
</dbReference>
<comment type="cofactor">
    <cofactor evidence="1">
        <name>[4Fe-4S] cluster</name>
        <dbReference type="ChEBI" id="CHEBI:49883"/>
    </cofactor>
</comment>
<dbReference type="GO" id="GO:0046872">
    <property type="term" value="F:metal ion binding"/>
    <property type="evidence" value="ECO:0007669"/>
    <property type="project" value="UniProtKB-KW"/>
</dbReference>
<keyword evidence="4" id="KW-0479">Metal-binding</keyword>
<protein>
    <submittedName>
        <fullName evidence="8">Radical SAM domain protein</fullName>
    </submittedName>
</protein>
<evidence type="ECO:0000259" key="7">
    <source>
        <dbReference type="PROSITE" id="PS51918"/>
    </source>
</evidence>
<dbReference type="InterPro" id="IPR006638">
    <property type="entry name" value="Elp3/MiaA/NifB-like_rSAM"/>
</dbReference>
<keyword evidence="9" id="KW-1185">Reference proteome</keyword>
<dbReference type="SFLD" id="SFLDG01067">
    <property type="entry name" value="SPASM/twitch_domain_containing"/>
    <property type="match status" value="1"/>
</dbReference>
<evidence type="ECO:0000256" key="4">
    <source>
        <dbReference type="ARBA" id="ARBA00022723"/>
    </source>
</evidence>
<dbReference type="SUPFAM" id="SSF102114">
    <property type="entry name" value="Radical SAM enzymes"/>
    <property type="match status" value="1"/>
</dbReference>
<organism evidence="8 9">
    <name type="scientific">Solidesulfovibrio fructosivorans JJ]</name>
    <dbReference type="NCBI Taxonomy" id="596151"/>
    <lineage>
        <taxon>Bacteria</taxon>
        <taxon>Pseudomonadati</taxon>
        <taxon>Thermodesulfobacteriota</taxon>
        <taxon>Desulfovibrionia</taxon>
        <taxon>Desulfovibrionales</taxon>
        <taxon>Desulfovibrionaceae</taxon>
        <taxon>Solidesulfovibrio</taxon>
    </lineage>
</organism>
<keyword evidence="5" id="KW-0408">Iron</keyword>
<evidence type="ECO:0000313" key="8">
    <source>
        <dbReference type="EMBL" id="EFL52392.1"/>
    </source>
</evidence>
<dbReference type="Proteomes" id="UP000006250">
    <property type="component" value="Unassembled WGS sequence"/>
</dbReference>
<name>E1JTD2_SOLFR</name>
<dbReference type="GO" id="GO:0003824">
    <property type="term" value="F:catalytic activity"/>
    <property type="evidence" value="ECO:0007669"/>
    <property type="project" value="InterPro"/>
</dbReference>
<dbReference type="GO" id="GO:0051536">
    <property type="term" value="F:iron-sulfur cluster binding"/>
    <property type="evidence" value="ECO:0007669"/>
    <property type="project" value="UniProtKB-KW"/>
</dbReference>
<comment type="caution">
    <text evidence="8">The sequence shown here is derived from an EMBL/GenBank/DDBJ whole genome shotgun (WGS) entry which is preliminary data.</text>
</comment>
<dbReference type="SMART" id="SM00729">
    <property type="entry name" value="Elp3"/>
    <property type="match status" value="1"/>
</dbReference>
<dbReference type="AlphaFoldDB" id="E1JTD2"/>
<gene>
    <name evidence="8" type="ORF">DesfrDRAFT_0881</name>
</gene>
<keyword evidence="3" id="KW-0949">S-adenosyl-L-methionine</keyword>
<dbReference type="InterPro" id="IPR007197">
    <property type="entry name" value="rSAM"/>
</dbReference>
<dbReference type="InterPro" id="IPR027586">
    <property type="entry name" value="rSAM_metal_mat"/>
</dbReference>
<dbReference type="Pfam" id="PF13186">
    <property type="entry name" value="SPASM"/>
    <property type="match status" value="1"/>
</dbReference>
<sequence length="464" mass="51702">MTGFPPSGLECALLPQPSRLFVEVTSRCNLHCPMCVKHSGPEKSPEGDMAPEIFASLGRAFPSLDALILNGIGEPLLHPNLEDFIRAAKKSMPAASWVGFQTNGHLLDAARARSLVAAGLDRIFLSVDATSPELFRVVRSGGSIGRVERALQTLSMVRKEKKGRALEVGAEFVVMRENLPELPALVRWLASRGVTRLIVSHILPFGSAMADQPIFGINTASGELFYKNWFLRAQQRGIDLSQYFSALWKYNKTPDEKRLIELVQRISTQACQHDIPFHIGNLIAGEKLHQAEEVFREAEEVAAAVDLHLVLPSLRPLTAHACVGVKQGGMFIAWDGKVSPCHFLWRSFSCYLYGRRKQVAQRVFGDLSRKSIFDIWNNKEYKQFRADVLRGRYPHCPGCNVYPCEDIDSVDFENDCYGETVPCGDCLWSMGLLQCMGQDDAGGEFKKQGAMEMTNVREQLKHCG</sequence>
<keyword evidence="6" id="KW-0411">Iron-sulfur</keyword>
<dbReference type="SFLD" id="SFLDG01387">
    <property type="entry name" value="BtrN-like_SPASM_domain_contain"/>
    <property type="match status" value="1"/>
</dbReference>
<dbReference type="EMBL" id="AECZ01000004">
    <property type="protein sequence ID" value="EFL52392.1"/>
    <property type="molecule type" value="Genomic_DNA"/>
</dbReference>